<reference evidence="2 3" key="1">
    <citation type="submission" date="2013-11" db="EMBL/GenBank/DDBJ databases">
        <title>The Genome Sequence of Phytophthora parasitica P1976.</title>
        <authorList>
            <consortium name="The Broad Institute Genomics Platform"/>
            <person name="Russ C."/>
            <person name="Tyler B."/>
            <person name="Panabieres F."/>
            <person name="Shan W."/>
            <person name="Tripathy S."/>
            <person name="Grunwald N."/>
            <person name="Machado M."/>
            <person name="Johnson C.S."/>
            <person name="Walker B."/>
            <person name="Young S."/>
            <person name="Zeng Q."/>
            <person name="Gargeya S."/>
            <person name="Fitzgerald M."/>
            <person name="Haas B."/>
            <person name="Abouelleil A."/>
            <person name="Allen A.W."/>
            <person name="Alvarado L."/>
            <person name="Arachchi H.M."/>
            <person name="Berlin A.M."/>
            <person name="Chapman S.B."/>
            <person name="Gainer-Dewar J."/>
            <person name="Goldberg J."/>
            <person name="Griggs A."/>
            <person name="Gujja S."/>
            <person name="Hansen M."/>
            <person name="Howarth C."/>
            <person name="Imamovic A."/>
            <person name="Ireland A."/>
            <person name="Larimer J."/>
            <person name="McCowan C."/>
            <person name="Murphy C."/>
            <person name="Pearson M."/>
            <person name="Poon T.W."/>
            <person name="Priest M."/>
            <person name="Roberts A."/>
            <person name="Saif S."/>
            <person name="Shea T."/>
            <person name="Sisk P."/>
            <person name="Sykes S."/>
            <person name="Wortman J."/>
            <person name="Nusbaum C."/>
            <person name="Birren B."/>
        </authorList>
    </citation>
    <scope>NUCLEOTIDE SEQUENCE [LARGE SCALE GENOMIC DNA]</scope>
    <source>
        <strain evidence="2 3">P1976</strain>
    </source>
</reference>
<feature type="region of interest" description="Disordered" evidence="1">
    <location>
        <begin position="171"/>
        <end position="197"/>
    </location>
</feature>
<evidence type="ECO:0000313" key="3">
    <source>
        <dbReference type="Proteomes" id="UP000028582"/>
    </source>
</evidence>
<accession>A0A080ZKA5</accession>
<sequence>MSARGARRSSAAAYGALPGAPIAEIRTRKWSKQLKTVGHLTIPKWIPDQENPTEALQKGAFKKSKGRKRGAGEVGRMTRSVRQHMAAPLELLSEYPVRVHSSRQSSPARTATASSTPARTPVPMPSPDAMPADATAALGLAPIASSVPTTTERPTKQEYGATMSVEQQGALPPQTAMKAEAAPITPAEASSSTPTLPMMPIMPPVSNQMMAEVPSDEQLEMVLDDLPMLDADDSFSLDALDPAFLPTPAPSGAPPASQHPNGTDSKQQSVENSSASVSEDDASANSGSSMPSASPQSSPGMMSRSPSP</sequence>
<gene>
    <name evidence="2" type="ORF">F444_15880</name>
</gene>
<dbReference type="Proteomes" id="UP000028582">
    <property type="component" value="Unassembled WGS sequence"/>
</dbReference>
<name>A0A080ZKA5_PHYNI</name>
<organism evidence="2 3">
    <name type="scientific">Phytophthora nicotianae P1976</name>
    <dbReference type="NCBI Taxonomy" id="1317066"/>
    <lineage>
        <taxon>Eukaryota</taxon>
        <taxon>Sar</taxon>
        <taxon>Stramenopiles</taxon>
        <taxon>Oomycota</taxon>
        <taxon>Peronosporomycetes</taxon>
        <taxon>Peronosporales</taxon>
        <taxon>Peronosporaceae</taxon>
        <taxon>Phytophthora</taxon>
    </lineage>
</organism>
<feature type="region of interest" description="Disordered" evidence="1">
    <location>
        <begin position="46"/>
        <end position="132"/>
    </location>
</feature>
<evidence type="ECO:0000256" key="1">
    <source>
        <dbReference type="SAM" id="MobiDB-lite"/>
    </source>
</evidence>
<proteinExistence type="predicted"/>
<dbReference type="OrthoDB" id="157069at2759"/>
<comment type="caution">
    <text evidence="2">The sequence shown here is derived from an EMBL/GenBank/DDBJ whole genome shotgun (WGS) entry which is preliminary data.</text>
</comment>
<dbReference type="AlphaFoldDB" id="A0A080ZKA5"/>
<feature type="compositionally biased region" description="Basic residues" evidence="1">
    <location>
        <begin position="60"/>
        <end position="69"/>
    </location>
</feature>
<feature type="compositionally biased region" description="Low complexity" evidence="1">
    <location>
        <begin position="102"/>
        <end position="119"/>
    </location>
</feature>
<protein>
    <submittedName>
        <fullName evidence="2">Uncharacterized protein</fullName>
    </submittedName>
</protein>
<feature type="region of interest" description="Disordered" evidence="1">
    <location>
        <begin position="238"/>
        <end position="308"/>
    </location>
</feature>
<dbReference type="EMBL" id="ANJA01002927">
    <property type="protein sequence ID" value="ETO67066.1"/>
    <property type="molecule type" value="Genomic_DNA"/>
</dbReference>
<feature type="compositionally biased region" description="Low complexity" evidence="1">
    <location>
        <begin position="269"/>
        <end position="308"/>
    </location>
</feature>
<evidence type="ECO:0000313" key="2">
    <source>
        <dbReference type="EMBL" id="ETO67066.1"/>
    </source>
</evidence>